<comment type="similarity">
    <text evidence="2 9">Belongs to the alanine or glycine:cation symporter (AGCS) (TC 2.A.25) family.</text>
</comment>
<comment type="subcellular location">
    <subcellularLocation>
        <location evidence="1 9">Cell membrane</location>
        <topology evidence="1 9">Multi-pass membrane protein</topology>
    </subcellularLocation>
</comment>
<protein>
    <submittedName>
        <fullName evidence="10">Alanine or glycine:cation symporter, AGCS family</fullName>
    </submittedName>
</protein>
<evidence type="ECO:0000256" key="4">
    <source>
        <dbReference type="ARBA" id="ARBA00022475"/>
    </source>
</evidence>
<dbReference type="PROSITE" id="PS00873">
    <property type="entry name" value="NA_ALANINE_SYMP"/>
    <property type="match status" value="1"/>
</dbReference>
<dbReference type="OrthoDB" id="9804874at2"/>
<dbReference type="Pfam" id="PF01235">
    <property type="entry name" value="Na_Ala_symp"/>
    <property type="match status" value="1"/>
</dbReference>
<dbReference type="Gene3D" id="1.20.1740.10">
    <property type="entry name" value="Amino acid/polyamine transporter I"/>
    <property type="match status" value="1"/>
</dbReference>
<dbReference type="RefSeq" id="WP_078694150.1">
    <property type="nucleotide sequence ID" value="NZ_FUWX01000012.1"/>
</dbReference>
<feature type="transmembrane region" description="Helical" evidence="9">
    <location>
        <begin position="409"/>
        <end position="429"/>
    </location>
</feature>
<dbReference type="NCBIfam" id="TIGR00835">
    <property type="entry name" value="agcS"/>
    <property type="match status" value="1"/>
</dbReference>
<reference evidence="10 11" key="1">
    <citation type="submission" date="2017-02" db="EMBL/GenBank/DDBJ databases">
        <authorList>
            <person name="Peterson S.W."/>
        </authorList>
    </citation>
    <scope>NUCLEOTIDE SEQUENCE [LARGE SCALE GENOMIC DNA]</scope>
    <source>
        <strain evidence="10 11">ATCC 700028</strain>
    </source>
</reference>
<dbReference type="PRINTS" id="PR00175">
    <property type="entry name" value="NAALASMPORT"/>
</dbReference>
<dbReference type="FunFam" id="1.20.1740.10:FF:000004">
    <property type="entry name" value="Sodium:alanine symporter family protein"/>
    <property type="match status" value="1"/>
</dbReference>
<dbReference type="PANTHER" id="PTHR30330:SF1">
    <property type="entry name" value="AMINO-ACID CARRIER PROTEIN ALST"/>
    <property type="match status" value="1"/>
</dbReference>
<keyword evidence="11" id="KW-1185">Reference proteome</keyword>
<dbReference type="AlphaFoldDB" id="A0A1T4NWC5"/>
<keyword evidence="8 9" id="KW-0472">Membrane</keyword>
<evidence type="ECO:0000313" key="10">
    <source>
        <dbReference type="EMBL" id="SJZ83357.1"/>
    </source>
</evidence>
<sequence>MEILESIVNFLNGILWGKNLLVYLLIGGGILFSIKTSFVQVRLFKHMIELLGEKSEKVDGNLSSFQAFCVSTATRVGAGNLVGVVSALSIGGAGAVFWMWVVALLGSATAFIETTLAMVYREKNENGEFIGGPAFYLKNGLNKKTLGFVFMGTGLICWAGVLQIVSNSVTESFKVAFNIDMKLMSIILVIISSLVIFGKKEKIAKVLDKIVPLMALLYLGAVFFIIFRNINLLPGVIKLIVSEAFGIKEGIGGAIGVVLMQGVKRGLFSNEAGTGSAPCAAASANVDHPVKQGLIQSLGVFVDTFVICTATAMVVLLTDGQIIKGLDGMELLQVAFNYHIGSMGKIFIAIILFLFSFSTLLGICFYGQVNVEFCSNKKIYKNLFKIFALSMIFLGGLHQNIFMWNLADLGLGLMTIVNFIGIVPLRNVALEELNNYEKIYLKKNIKNLKLFTK</sequence>
<feature type="transmembrane region" description="Helical" evidence="9">
    <location>
        <begin position="346"/>
        <end position="367"/>
    </location>
</feature>
<evidence type="ECO:0000256" key="3">
    <source>
        <dbReference type="ARBA" id="ARBA00022448"/>
    </source>
</evidence>
<dbReference type="InterPro" id="IPR001463">
    <property type="entry name" value="Na/Ala_symport"/>
</dbReference>
<dbReference type="EMBL" id="FUWX01000012">
    <property type="protein sequence ID" value="SJZ83357.1"/>
    <property type="molecule type" value="Genomic_DNA"/>
</dbReference>
<feature type="transmembrane region" description="Helical" evidence="9">
    <location>
        <begin position="177"/>
        <end position="198"/>
    </location>
</feature>
<dbReference type="GO" id="GO:0005886">
    <property type="term" value="C:plasma membrane"/>
    <property type="evidence" value="ECO:0007669"/>
    <property type="project" value="UniProtKB-SubCell"/>
</dbReference>
<organism evidence="10 11">
    <name type="scientific">Cetobacterium ceti</name>
    <dbReference type="NCBI Taxonomy" id="180163"/>
    <lineage>
        <taxon>Bacteria</taxon>
        <taxon>Fusobacteriati</taxon>
        <taxon>Fusobacteriota</taxon>
        <taxon>Fusobacteriia</taxon>
        <taxon>Fusobacteriales</taxon>
        <taxon>Fusobacteriaceae</taxon>
        <taxon>Cetobacterium</taxon>
    </lineage>
</organism>
<dbReference type="PANTHER" id="PTHR30330">
    <property type="entry name" value="AGSS FAMILY TRANSPORTER, SODIUM-ALANINE"/>
    <property type="match status" value="1"/>
</dbReference>
<keyword evidence="7 9" id="KW-1133">Transmembrane helix</keyword>
<gene>
    <name evidence="10" type="ORF">SAMN02745174_01677</name>
</gene>
<evidence type="ECO:0000256" key="7">
    <source>
        <dbReference type="ARBA" id="ARBA00022989"/>
    </source>
</evidence>
<dbReference type="Proteomes" id="UP000191153">
    <property type="component" value="Unassembled WGS sequence"/>
</dbReference>
<evidence type="ECO:0000256" key="5">
    <source>
        <dbReference type="ARBA" id="ARBA00022692"/>
    </source>
</evidence>
<keyword evidence="4 9" id="KW-1003">Cell membrane</keyword>
<evidence type="ECO:0000256" key="1">
    <source>
        <dbReference type="ARBA" id="ARBA00004651"/>
    </source>
</evidence>
<proteinExistence type="inferred from homology"/>
<feature type="transmembrane region" description="Helical" evidence="9">
    <location>
        <begin position="210"/>
        <end position="230"/>
    </location>
</feature>
<feature type="transmembrane region" description="Helical" evidence="9">
    <location>
        <begin position="146"/>
        <end position="165"/>
    </location>
</feature>
<evidence type="ECO:0000256" key="9">
    <source>
        <dbReference type="RuleBase" id="RU363064"/>
    </source>
</evidence>
<evidence type="ECO:0000256" key="6">
    <source>
        <dbReference type="ARBA" id="ARBA00022847"/>
    </source>
</evidence>
<dbReference type="GO" id="GO:0005283">
    <property type="term" value="F:amino acid:sodium symporter activity"/>
    <property type="evidence" value="ECO:0007669"/>
    <property type="project" value="InterPro"/>
</dbReference>
<keyword evidence="3 9" id="KW-0813">Transport</keyword>
<feature type="transmembrane region" description="Helical" evidence="9">
    <location>
        <begin position="20"/>
        <end position="44"/>
    </location>
</feature>
<name>A0A1T4NWC5_9FUSO</name>
<evidence type="ECO:0000256" key="2">
    <source>
        <dbReference type="ARBA" id="ARBA00009261"/>
    </source>
</evidence>
<feature type="transmembrane region" description="Helical" evidence="9">
    <location>
        <begin position="379"/>
        <end position="397"/>
    </location>
</feature>
<keyword evidence="6 9" id="KW-0769">Symport</keyword>
<evidence type="ECO:0000256" key="8">
    <source>
        <dbReference type="ARBA" id="ARBA00023136"/>
    </source>
</evidence>
<feature type="transmembrane region" description="Helical" evidence="9">
    <location>
        <begin position="298"/>
        <end position="317"/>
    </location>
</feature>
<evidence type="ECO:0000313" key="11">
    <source>
        <dbReference type="Proteomes" id="UP000191153"/>
    </source>
</evidence>
<keyword evidence="5 9" id="KW-0812">Transmembrane</keyword>
<accession>A0A1T4NWC5</accession>